<organism evidence="2 3">
    <name type="scientific">Cordyceps confragosa</name>
    <name type="common">Lecanicillium lecanii</name>
    <dbReference type="NCBI Taxonomy" id="2714763"/>
    <lineage>
        <taxon>Eukaryota</taxon>
        <taxon>Fungi</taxon>
        <taxon>Dikarya</taxon>
        <taxon>Ascomycota</taxon>
        <taxon>Pezizomycotina</taxon>
        <taxon>Sordariomycetes</taxon>
        <taxon>Hypocreomycetidae</taxon>
        <taxon>Hypocreales</taxon>
        <taxon>Cordycipitaceae</taxon>
        <taxon>Akanthomyces</taxon>
    </lineage>
</organism>
<dbReference type="GO" id="GO:0004672">
    <property type="term" value="F:protein kinase activity"/>
    <property type="evidence" value="ECO:0007669"/>
    <property type="project" value="InterPro"/>
</dbReference>
<dbReference type="SUPFAM" id="SSF56112">
    <property type="entry name" value="Protein kinase-like (PK-like)"/>
    <property type="match status" value="1"/>
</dbReference>
<name>A0A179IEE5_CORDF</name>
<dbReference type="OMA" id="ARFVHKN"/>
<accession>A0A179IEE5</accession>
<evidence type="ECO:0000313" key="3">
    <source>
        <dbReference type="Proteomes" id="UP000243081"/>
    </source>
</evidence>
<protein>
    <recommendedName>
        <fullName evidence="1">Protein kinase domain-containing protein</fullName>
    </recommendedName>
</protein>
<dbReference type="Proteomes" id="UP000243081">
    <property type="component" value="Unassembled WGS sequence"/>
</dbReference>
<dbReference type="PROSITE" id="PS50011">
    <property type="entry name" value="PROTEIN_KINASE_DOM"/>
    <property type="match status" value="1"/>
</dbReference>
<dbReference type="GO" id="GO:0005524">
    <property type="term" value="F:ATP binding"/>
    <property type="evidence" value="ECO:0007669"/>
    <property type="project" value="InterPro"/>
</dbReference>
<dbReference type="Gene3D" id="1.10.510.10">
    <property type="entry name" value="Transferase(Phosphotransferase) domain 1"/>
    <property type="match status" value="1"/>
</dbReference>
<dbReference type="InterPro" id="IPR011009">
    <property type="entry name" value="Kinase-like_dom_sf"/>
</dbReference>
<dbReference type="PANTHER" id="PTHR37542:SF1">
    <property type="entry name" value="PRION-INHIBITION AND PROPAGATION HELO DOMAIN-CONTAINING PROTEIN"/>
    <property type="match status" value="1"/>
</dbReference>
<evidence type="ECO:0000313" key="2">
    <source>
        <dbReference type="EMBL" id="OAR00011.1"/>
    </source>
</evidence>
<sequence>MAAHPEANAKLTIKAVRNLARILAEVDPSTFGLLQCRGVVKIEGAQDANTLFPPTPNFKFVFSIPLGLSKPRSLREILLSSARFSLDERLELAKKPVNSVLFVHTARFVHKNIRPETVIVFQNENSPIGAPFLVGFQQFRVEDGGTYRMGDGVWEHNLYRHPSRQGIHPEVDYEMQHDIYSLGVLLLEIGLWTSFVLYSKSDASCQPQRNDIIGSLNLSGRPHTCKIAYKNKQVLEEFAERELAPQLGKRYTNIVLQCLRCSDTGLSGNFNQPCSPVGGIGWADEDGVTVGARYIENVIEGMQAISL</sequence>
<dbReference type="InterPro" id="IPR000719">
    <property type="entry name" value="Prot_kinase_dom"/>
</dbReference>
<keyword evidence="3" id="KW-1185">Reference proteome</keyword>
<comment type="caution">
    <text evidence="2">The sequence shown here is derived from an EMBL/GenBank/DDBJ whole genome shotgun (WGS) entry which is preliminary data.</text>
</comment>
<proteinExistence type="predicted"/>
<feature type="domain" description="Protein kinase" evidence="1">
    <location>
        <begin position="1"/>
        <end position="266"/>
    </location>
</feature>
<gene>
    <name evidence="2" type="ORF">LLEC1_07984</name>
</gene>
<dbReference type="EMBL" id="LUKN01001907">
    <property type="protein sequence ID" value="OAR00011.1"/>
    <property type="molecule type" value="Genomic_DNA"/>
</dbReference>
<dbReference type="OrthoDB" id="1911848at2759"/>
<reference evidence="2 3" key="1">
    <citation type="submission" date="2016-03" db="EMBL/GenBank/DDBJ databases">
        <title>Fine-scale spatial genetic structure of a fungal parasite of coffee scale insects.</title>
        <authorList>
            <person name="Jackson D."/>
            <person name="Zemenick K.A."/>
            <person name="Malloure B."/>
            <person name="Quandt C.A."/>
            <person name="James T.Y."/>
        </authorList>
    </citation>
    <scope>NUCLEOTIDE SEQUENCE [LARGE SCALE GENOMIC DNA]</scope>
    <source>
        <strain evidence="2 3">UM487</strain>
    </source>
</reference>
<evidence type="ECO:0000259" key="1">
    <source>
        <dbReference type="PROSITE" id="PS50011"/>
    </source>
</evidence>
<dbReference type="PANTHER" id="PTHR37542">
    <property type="entry name" value="HELO DOMAIN-CONTAINING PROTEIN-RELATED"/>
    <property type="match status" value="1"/>
</dbReference>
<dbReference type="AlphaFoldDB" id="A0A179IEE5"/>